<gene>
    <name evidence="5" type="ORF">GCM10022268_04200</name>
</gene>
<evidence type="ECO:0000313" key="5">
    <source>
        <dbReference type="EMBL" id="GAA3696857.1"/>
    </source>
</evidence>
<dbReference type="InterPro" id="IPR000524">
    <property type="entry name" value="Tscrpt_reg_HTH_GntR"/>
</dbReference>
<dbReference type="RefSeq" id="WP_344691706.1">
    <property type="nucleotide sequence ID" value="NZ_BAABBF010000001.1"/>
</dbReference>
<dbReference type="CDD" id="cd07377">
    <property type="entry name" value="WHTH_GntR"/>
    <property type="match status" value="1"/>
</dbReference>
<evidence type="ECO:0000256" key="1">
    <source>
        <dbReference type="ARBA" id="ARBA00023015"/>
    </source>
</evidence>
<dbReference type="SMART" id="SM00895">
    <property type="entry name" value="FCD"/>
    <property type="match status" value="1"/>
</dbReference>
<dbReference type="Proteomes" id="UP001500523">
    <property type="component" value="Unassembled WGS sequence"/>
</dbReference>
<accession>A0ABP7CYD6</accession>
<dbReference type="EMBL" id="BAABBF010000001">
    <property type="protein sequence ID" value="GAA3696857.1"/>
    <property type="molecule type" value="Genomic_DNA"/>
</dbReference>
<dbReference type="Gene3D" id="1.20.120.530">
    <property type="entry name" value="GntR ligand-binding domain-like"/>
    <property type="match status" value="1"/>
</dbReference>
<dbReference type="PANTHER" id="PTHR43537:SF24">
    <property type="entry name" value="GLUCONATE OPERON TRANSCRIPTIONAL REPRESSOR"/>
    <property type="match status" value="1"/>
</dbReference>
<dbReference type="PROSITE" id="PS50949">
    <property type="entry name" value="HTH_GNTR"/>
    <property type="match status" value="1"/>
</dbReference>
<dbReference type="Gene3D" id="1.10.10.10">
    <property type="entry name" value="Winged helix-like DNA-binding domain superfamily/Winged helix DNA-binding domain"/>
    <property type="match status" value="1"/>
</dbReference>
<keyword evidence="2" id="KW-0238">DNA-binding</keyword>
<dbReference type="SUPFAM" id="SSF48008">
    <property type="entry name" value="GntR ligand-binding domain-like"/>
    <property type="match status" value="1"/>
</dbReference>
<comment type="caution">
    <text evidence="5">The sequence shown here is derived from an EMBL/GenBank/DDBJ whole genome shotgun (WGS) entry which is preliminary data.</text>
</comment>
<keyword evidence="1" id="KW-0805">Transcription regulation</keyword>
<dbReference type="Pfam" id="PF07729">
    <property type="entry name" value="FCD"/>
    <property type="match status" value="1"/>
</dbReference>
<dbReference type="InterPro" id="IPR036390">
    <property type="entry name" value="WH_DNA-bd_sf"/>
</dbReference>
<organism evidence="5 6">
    <name type="scientific">Sphingomonas cynarae</name>
    <dbReference type="NCBI Taxonomy" id="930197"/>
    <lineage>
        <taxon>Bacteria</taxon>
        <taxon>Pseudomonadati</taxon>
        <taxon>Pseudomonadota</taxon>
        <taxon>Alphaproteobacteria</taxon>
        <taxon>Sphingomonadales</taxon>
        <taxon>Sphingomonadaceae</taxon>
        <taxon>Sphingomonas</taxon>
    </lineage>
</organism>
<dbReference type="SUPFAM" id="SSF46785">
    <property type="entry name" value="Winged helix' DNA-binding domain"/>
    <property type="match status" value="1"/>
</dbReference>
<dbReference type="Pfam" id="PF00392">
    <property type="entry name" value="GntR"/>
    <property type="match status" value="1"/>
</dbReference>
<proteinExistence type="predicted"/>
<evidence type="ECO:0000256" key="3">
    <source>
        <dbReference type="ARBA" id="ARBA00023163"/>
    </source>
</evidence>
<evidence type="ECO:0000259" key="4">
    <source>
        <dbReference type="PROSITE" id="PS50949"/>
    </source>
</evidence>
<keyword evidence="6" id="KW-1185">Reference proteome</keyword>
<feature type="domain" description="HTH gntR-type" evidence="4">
    <location>
        <begin position="6"/>
        <end position="73"/>
    </location>
</feature>
<evidence type="ECO:0000313" key="6">
    <source>
        <dbReference type="Proteomes" id="UP001500523"/>
    </source>
</evidence>
<dbReference type="SMART" id="SM00345">
    <property type="entry name" value="HTH_GNTR"/>
    <property type="match status" value="1"/>
</dbReference>
<dbReference type="PANTHER" id="PTHR43537">
    <property type="entry name" value="TRANSCRIPTIONAL REGULATOR, GNTR FAMILY"/>
    <property type="match status" value="1"/>
</dbReference>
<dbReference type="InterPro" id="IPR008920">
    <property type="entry name" value="TF_FadR/GntR_C"/>
</dbReference>
<dbReference type="InterPro" id="IPR036388">
    <property type="entry name" value="WH-like_DNA-bd_sf"/>
</dbReference>
<keyword evidence="3" id="KW-0804">Transcription</keyword>
<sequence length="228" mass="24805">MTIVARTLADQVFEIVRERIVTGVLPDDTPVRQDALAHDLGVSKIPLREALARLEQEGLLRSQANRGYVVRALSAEEADEIYALRLAIEPAAGGLGALAADETQRAEALAAFHALDEAANTDLPAVAVCNRHFHTALVRPAGRPLTTQLVERLSILAERYVITHLEPAGRDARAHLEHRLLIDAWMARDAAELERLMRLHLDGTLQDLRAQIGTGGNLVTGPIEAPPL</sequence>
<reference evidence="6" key="1">
    <citation type="journal article" date="2019" name="Int. J. Syst. Evol. Microbiol.">
        <title>The Global Catalogue of Microorganisms (GCM) 10K type strain sequencing project: providing services to taxonomists for standard genome sequencing and annotation.</title>
        <authorList>
            <consortium name="The Broad Institute Genomics Platform"/>
            <consortium name="The Broad Institute Genome Sequencing Center for Infectious Disease"/>
            <person name="Wu L."/>
            <person name="Ma J."/>
        </authorList>
    </citation>
    <scope>NUCLEOTIDE SEQUENCE [LARGE SCALE GENOMIC DNA]</scope>
    <source>
        <strain evidence="6">JCM 17498</strain>
    </source>
</reference>
<evidence type="ECO:0000256" key="2">
    <source>
        <dbReference type="ARBA" id="ARBA00023125"/>
    </source>
</evidence>
<name>A0ABP7CYD6_9SPHN</name>
<protein>
    <submittedName>
        <fullName evidence="5">GntR family transcriptional regulator</fullName>
    </submittedName>
</protein>
<dbReference type="InterPro" id="IPR011711">
    <property type="entry name" value="GntR_C"/>
</dbReference>